<protein>
    <submittedName>
        <fullName evidence="1">Uncharacterized protein</fullName>
    </submittedName>
</protein>
<sequence>CFNFSLIHGSMSRFNNNRGGLGMNHFQPRRGGGPGGPMRGGLMGNPNFRNHPFQNQNRRGANNNFNRPPNQGPQMSPQKPQQNQSLPIIPPPSPGPALTMKGPMQQQKPAPPQQEQRKTTTTPPAQPKIQSPPPKPNMTSPQPNQQNNKNQSPQIKSPVGTANGQKQPPQQSPKPGPQQGQKTGPQQGQRSGPQQGQRNSGTPAMKPKQEREMPDKKPTHDSAAETDGGQTKQEFRATLSMLLKPGEKTYTQRCRLFIGNLPNDITEEDFKKLFAKYGEPSEVFINKSKGFGFIRLESRALAEIAKAELDDTPMKGRPLRVRFATHSAALSVKNLSPFVSNELLEEAFSQFGMVERAIVIVDDRGRSTGRGIVEFASKPAARKALDRCNEGVFLLTTSPRPVVVEPLEQFDDEDGLPEKLAQKNPRYQAEREEPPRFARPGTFEFEYSKRWKSLDEMEKQQRQQVEKNMREAREKLESEMEDAYHEHQANLLRQGKRQEELRRMEELHSQEMQKRKEMQLRQEEERRRREEEMIRKRDMEEQMRRQREENYRMGNFMDRDREMRMNPGGALGMGDMPFGGASNQKFPMGGLGFEGQQGMGPSSGGLLGNEMGFYQWQVKPPQLPSPESSQLQNRQPALNHSKLLSDSCRQTSVALLTLITSFV</sequence>
<organism evidence="1 2">
    <name type="scientific">Scortum barcoo</name>
    <name type="common">barcoo grunter</name>
    <dbReference type="NCBI Taxonomy" id="214431"/>
    <lineage>
        <taxon>Eukaryota</taxon>
        <taxon>Metazoa</taxon>
        <taxon>Chordata</taxon>
        <taxon>Craniata</taxon>
        <taxon>Vertebrata</taxon>
        <taxon>Euteleostomi</taxon>
        <taxon>Actinopterygii</taxon>
        <taxon>Neopterygii</taxon>
        <taxon>Teleostei</taxon>
        <taxon>Neoteleostei</taxon>
        <taxon>Acanthomorphata</taxon>
        <taxon>Eupercaria</taxon>
        <taxon>Centrarchiformes</taxon>
        <taxon>Terapontoidei</taxon>
        <taxon>Terapontidae</taxon>
        <taxon>Scortum</taxon>
    </lineage>
</organism>
<keyword evidence="2" id="KW-1185">Reference proteome</keyword>
<evidence type="ECO:0000313" key="1">
    <source>
        <dbReference type="EMBL" id="KAI3358824.1"/>
    </source>
</evidence>
<reference evidence="1" key="1">
    <citation type="submission" date="2022-04" db="EMBL/GenBank/DDBJ databases">
        <title>Jade perch genome.</title>
        <authorList>
            <person name="Chao B."/>
        </authorList>
    </citation>
    <scope>NUCLEOTIDE SEQUENCE</scope>
    <source>
        <strain evidence="1">CB-2022</strain>
    </source>
</reference>
<accession>A0ACB8VTV7</accession>
<name>A0ACB8VTV7_9TELE</name>
<feature type="non-terminal residue" evidence="1">
    <location>
        <position position="1"/>
    </location>
</feature>
<dbReference type="EMBL" id="CM041548">
    <property type="protein sequence ID" value="KAI3358824.1"/>
    <property type="molecule type" value="Genomic_DNA"/>
</dbReference>
<evidence type="ECO:0000313" key="2">
    <source>
        <dbReference type="Proteomes" id="UP000831701"/>
    </source>
</evidence>
<comment type="caution">
    <text evidence="1">The sequence shown here is derived from an EMBL/GenBank/DDBJ whole genome shotgun (WGS) entry which is preliminary data.</text>
</comment>
<proteinExistence type="predicted"/>
<gene>
    <name evidence="1" type="ORF">L3Q82_015221</name>
</gene>
<dbReference type="Proteomes" id="UP000831701">
    <property type="component" value="Chromosome 18"/>
</dbReference>